<name>A0ABN8DZF0_9VIBR</name>
<feature type="transmembrane region" description="Helical" evidence="7">
    <location>
        <begin position="336"/>
        <end position="359"/>
    </location>
</feature>
<protein>
    <recommendedName>
        <fullName evidence="8">Threonine/serine exporter-like N-terminal domain-containing protein</fullName>
    </recommendedName>
</protein>
<evidence type="ECO:0000256" key="1">
    <source>
        <dbReference type="ARBA" id="ARBA00004651"/>
    </source>
</evidence>
<feature type="domain" description="Threonine/serine exporter-like N-terminal" evidence="8">
    <location>
        <begin position="20"/>
        <end position="240"/>
    </location>
</feature>
<dbReference type="PANTHER" id="PTHR34390">
    <property type="entry name" value="UPF0442 PROTEIN YJJB-RELATED"/>
    <property type="match status" value="1"/>
</dbReference>
<organism evidence="9 10">
    <name type="scientific">Vibrio marisflavi CECT 7928</name>
    <dbReference type="NCBI Taxonomy" id="634439"/>
    <lineage>
        <taxon>Bacteria</taxon>
        <taxon>Pseudomonadati</taxon>
        <taxon>Pseudomonadota</taxon>
        <taxon>Gammaproteobacteria</taxon>
        <taxon>Vibrionales</taxon>
        <taxon>Vibrionaceae</taxon>
        <taxon>Vibrio</taxon>
    </lineage>
</organism>
<dbReference type="EMBL" id="CAKLDM010000001">
    <property type="protein sequence ID" value="CAH0536356.1"/>
    <property type="molecule type" value="Genomic_DNA"/>
</dbReference>
<evidence type="ECO:0000313" key="9">
    <source>
        <dbReference type="EMBL" id="CAH0536356.1"/>
    </source>
</evidence>
<evidence type="ECO:0000256" key="4">
    <source>
        <dbReference type="ARBA" id="ARBA00022989"/>
    </source>
</evidence>
<gene>
    <name evidence="9" type="ORF">VMF7928_00369</name>
</gene>
<keyword evidence="4 7" id="KW-1133">Transmembrane helix</keyword>
<keyword evidence="10" id="KW-1185">Reference proteome</keyword>
<comment type="similarity">
    <text evidence="6">Belongs to the ThrE exporter (TC 2.A.79) family.</text>
</comment>
<sequence length="399" mass="43335">MPTLKFAVMNMPSQYKINKIVEIGDTLHRSGCAPYKLEKYTQHYAQKHNIDVMVQATPTTVNYQFPDENNAVIMKRHKPATINLRLLVNTIQRVNKLSDEPISPATCYSKLTFALANIAIPPAYLMLVGSTIEAVLLSGILGFIVWLCQLTFQRRRALAVEFFAALFSGIFVAFVASTGLSVPAWTLCIAAIVLFIPGLSIANSLECLAFNDLVSGTALLGQSGLTLIKLFVGIVIGLNVGESIWGPSITTFYINEVPLWLHITGLFLLSISIGVIFNARPIDILIGLPVAVIGMWGPFYLELGGGWVVGTWVTTVLITLYGTWMAKKMDLTGSIYIVQGIIILVPGSRVLVSAGQSVFSQSILPIPSIGLSAFFMFSAIVAGQITAYSIYSPKVSYSS</sequence>
<feature type="transmembrane region" description="Helical" evidence="7">
    <location>
        <begin position="284"/>
        <end position="301"/>
    </location>
</feature>
<evidence type="ECO:0000313" key="10">
    <source>
        <dbReference type="Proteomes" id="UP000838748"/>
    </source>
</evidence>
<keyword evidence="5 7" id="KW-0472">Membrane</keyword>
<evidence type="ECO:0000256" key="3">
    <source>
        <dbReference type="ARBA" id="ARBA00022692"/>
    </source>
</evidence>
<feature type="transmembrane region" description="Helical" evidence="7">
    <location>
        <begin position="259"/>
        <end position="277"/>
    </location>
</feature>
<reference evidence="9" key="1">
    <citation type="submission" date="2021-11" db="EMBL/GenBank/DDBJ databases">
        <authorList>
            <person name="Rodrigo-Torres L."/>
            <person name="Arahal R. D."/>
            <person name="Lucena T."/>
        </authorList>
    </citation>
    <scope>NUCLEOTIDE SEQUENCE</scope>
    <source>
        <strain evidence="9">CECT 7928</strain>
    </source>
</reference>
<evidence type="ECO:0000256" key="6">
    <source>
        <dbReference type="ARBA" id="ARBA00034125"/>
    </source>
</evidence>
<feature type="transmembrane region" description="Helical" evidence="7">
    <location>
        <begin position="123"/>
        <end position="146"/>
    </location>
</feature>
<dbReference type="InterPro" id="IPR050539">
    <property type="entry name" value="ThrE_Dicarb/AminoAcid_Exp"/>
</dbReference>
<comment type="subcellular location">
    <subcellularLocation>
        <location evidence="1">Cell membrane</location>
        <topology evidence="1">Multi-pass membrane protein</topology>
    </subcellularLocation>
</comment>
<comment type="caution">
    <text evidence="9">The sequence shown here is derived from an EMBL/GenBank/DDBJ whole genome shotgun (WGS) entry which is preliminary data.</text>
</comment>
<dbReference type="Proteomes" id="UP000838748">
    <property type="component" value="Unassembled WGS sequence"/>
</dbReference>
<feature type="transmembrane region" description="Helical" evidence="7">
    <location>
        <begin position="213"/>
        <end position="239"/>
    </location>
</feature>
<accession>A0ABN8DZF0</accession>
<feature type="transmembrane region" description="Helical" evidence="7">
    <location>
        <begin position="307"/>
        <end position="324"/>
    </location>
</feature>
<proteinExistence type="inferred from homology"/>
<evidence type="ECO:0000256" key="5">
    <source>
        <dbReference type="ARBA" id="ARBA00023136"/>
    </source>
</evidence>
<evidence type="ECO:0000256" key="7">
    <source>
        <dbReference type="SAM" id="Phobius"/>
    </source>
</evidence>
<dbReference type="Pfam" id="PF06738">
    <property type="entry name" value="ThrE"/>
    <property type="match status" value="1"/>
</dbReference>
<keyword evidence="3 7" id="KW-0812">Transmembrane</keyword>
<feature type="transmembrane region" description="Helical" evidence="7">
    <location>
        <begin position="371"/>
        <end position="391"/>
    </location>
</feature>
<feature type="transmembrane region" description="Helical" evidence="7">
    <location>
        <begin position="158"/>
        <end position="176"/>
    </location>
</feature>
<keyword evidence="2" id="KW-1003">Cell membrane</keyword>
<feature type="transmembrane region" description="Helical" evidence="7">
    <location>
        <begin position="182"/>
        <end position="201"/>
    </location>
</feature>
<dbReference type="InterPro" id="IPR010619">
    <property type="entry name" value="ThrE-like_N"/>
</dbReference>
<evidence type="ECO:0000256" key="2">
    <source>
        <dbReference type="ARBA" id="ARBA00022475"/>
    </source>
</evidence>
<evidence type="ECO:0000259" key="8">
    <source>
        <dbReference type="Pfam" id="PF06738"/>
    </source>
</evidence>